<sequence length="119" mass="13353">MRYRATVLGYLRTDVSGMALLWDQSQLRKRAEQLGLDFADMVVYDPRFGRPPLARLKAQATRLRAEAIIVPSAEHFAGGQIPVDLIRRVDIITVTPQETYARRVVPPLPDLPPTSADEV</sequence>
<proteinExistence type="predicted"/>
<name>A0A378YDX1_9NOCA</name>
<evidence type="ECO:0008006" key="3">
    <source>
        <dbReference type="Google" id="ProtNLM"/>
    </source>
</evidence>
<evidence type="ECO:0000313" key="2">
    <source>
        <dbReference type="Proteomes" id="UP000255467"/>
    </source>
</evidence>
<organism evidence="1 2">
    <name type="scientific">Nocardia otitidiscaviarum</name>
    <dbReference type="NCBI Taxonomy" id="1823"/>
    <lineage>
        <taxon>Bacteria</taxon>
        <taxon>Bacillati</taxon>
        <taxon>Actinomycetota</taxon>
        <taxon>Actinomycetes</taxon>
        <taxon>Mycobacteriales</taxon>
        <taxon>Nocardiaceae</taxon>
        <taxon>Nocardia</taxon>
    </lineage>
</organism>
<gene>
    <name evidence="1" type="ORF">NCTC1934_02061</name>
</gene>
<evidence type="ECO:0000313" key="1">
    <source>
        <dbReference type="EMBL" id="SUA75396.1"/>
    </source>
</evidence>
<accession>A0A378YDX1</accession>
<reference evidence="1 2" key="1">
    <citation type="submission" date="2018-06" db="EMBL/GenBank/DDBJ databases">
        <authorList>
            <consortium name="Pathogen Informatics"/>
            <person name="Doyle S."/>
        </authorList>
    </citation>
    <scope>NUCLEOTIDE SEQUENCE [LARGE SCALE GENOMIC DNA]</scope>
    <source>
        <strain evidence="1 2">NCTC1934</strain>
    </source>
</reference>
<keyword evidence="2" id="KW-1185">Reference proteome</keyword>
<protein>
    <recommendedName>
        <fullName evidence="3">Recombinase family protein</fullName>
    </recommendedName>
</protein>
<dbReference type="Proteomes" id="UP000255467">
    <property type="component" value="Unassembled WGS sequence"/>
</dbReference>
<dbReference type="EMBL" id="UGRY01000002">
    <property type="protein sequence ID" value="SUA75396.1"/>
    <property type="molecule type" value="Genomic_DNA"/>
</dbReference>
<dbReference type="AlphaFoldDB" id="A0A378YDX1"/>